<keyword evidence="3" id="KW-1185">Reference proteome</keyword>
<dbReference type="Pfam" id="PF07858">
    <property type="entry name" value="LEH"/>
    <property type="match status" value="1"/>
</dbReference>
<sequence>MTQSIQRPEWANTGSPAQTSEGADEALVLEFMSALESNDADALISYFIEDGMYQNMPLPPAYGRDAVHATLAGLFSVLRIDKIDTLHIASRGDMVFTERVDLLTALPTGKSFELPVLGVLQLRDGKIAAWRDYFDLRAFETAVDFALGAP</sequence>
<dbReference type="SUPFAM" id="SSF54427">
    <property type="entry name" value="NTF2-like"/>
    <property type="match status" value="1"/>
</dbReference>
<dbReference type="OrthoDB" id="9781757at2"/>
<dbReference type="GO" id="GO:0016787">
    <property type="term" value="F:hydrolase activity"/>
    <property type="evidence" value="ECO:0007669"/>
    <property type="project" value="UniProtKB-KW"/>
</dbReference>
<dbReference type="InterPro" id="IPR032710">
    <property type="entry name" value="NTF2-like_dom_sf"/>
</dbReference>
<comment type="caution">
    <text evidence="2">The sequence shown here is derived from an EMBL/GenBank/DDBJ whole genome shotgun (WGS) entry which is preliminary data.</text>
</comment>
<evidence type="ECO:0000313" key="3">
    <source>
        <dbReference type="Proteomes" id="UP000247591"/>
    </source>
</evidence>
<dbReference type="InterPro" id="IPR013100">
    <property type="entry name" value="LEH"/>
</dbReference>
<dbReference type="AlphaFoldDB" id="A0A318RMJ4"/>
<name>A0A318RMJ4_WILLI</name>
<dbReference type="RefSeq" id="WP_110472468.1">
    <property type="nucleotide sequence ID" value="NZ_QJSP01000022.1"/>
</dbReference>
<protein>
    <submittedName>
        <fullName evidence="2">Limonene-1,2-epoxide hydrolase</fullName>
    </submittedName>
</protein>
<feature type="domain" description="Limonene-1,2-epoxide hydrolase" evidence="1">
    <location>
        <begin position="28"/>
        <end position="137"/>
    </location>
</feature>
<dbReference type="EMBL" id="QJSP01000022">
    <property type="protein sequence ID" value="PYE12450.1"/>
    <property type="molecule type" value="Genomic_DNA"/>
</dbReference>
<reference evidence="2 3" key="1">
    <citation type="submission" date="2018-06" db="EMBL/GenBank/DDBJ databases">
        <title>Genomic Encyclopedia of Type Strains, Phase IV (KMG-IV): sequencing the most valuable type-strain genomes for metagenomic binning, comparative biology and taxonomic classification.</title>
        <authorList>
            <person name="Goeker M."/>
        </authorList>
    </citation>
    <scope>NUCLEOTIDE SEQUENCE [LARGE SCALE GENOMIC DNA]</scope>
    <source>
        <strain evidence="2 3">DSM 45521</strain>
    </source>
</reference>
<accession>A0A318RMJ4</accession>
<gene>
    <name evidence="2" type="ORF">DFR67_12234</name>
</gene>
<evidence type="ECO:0000259" key="1">
    <source>
        <dbReference type="Pfam" id="PF07858"/>
    </source>
</evidence>
<proteinExistence type="predicted"/>
<dbReference type="Gene3D" id="3.10.450.50">
    <property type="match status" value="1"/>
</dbReference>
<evidence type="ECO:0000313" key="2">
    <source>
        <dbReference type="EMBL" id="PYE12450.1"/>
    </source>
</evidence>
<dbReference type="Proteomes" id="UP000247591">
    <property type="component" value="Unassembled WGS sequence"/>
</dbReference>
<keyword evidence="2" id="KW-0378">Hydrolase</keyword>
<organism evidence="2 3">
    <name type="scientific">Williamsia limnetica</name>
    <dbReference type="NCBI Taxonomy" id="882452"/>
    <lineage>
        <taxon>Bacteria</taxon>
        <taxon>Bacillati</taxon>
        <taxon>Actinomycetota</taxon>
        <taxon>Actinomycetes</taxon>
        <taxon>Mycobacteriales</taxon>
        <taxon>Nocardiaceae</taxon>
        <taxon>Williamsia</taxon>
    </lineage>
</organism>